<proteinExistence type="inferred from homology"/>
<evidence type="ECO:0000313" key="5">
    <source>
        <dbReference type="Proteomes" id="UP001497392"/>
    </source>
</evidence>
<keyword evidence="5" id="KW-1185">Reference proteome</keyword>
<dbReference type="InterPro" id="IPR008532">
    <property type="entry name" value="NFACT_RNA-bd"/>
</dbReference>
<evidence type="ECO:0000313" key="4">
    <source>
        <dbReference type="EMBL" id="CAL5227801.1"/>
    </source>
</evidence>
<dbReference type="Pfam" id="PF05670">
    <property type="entry name" value="NFACT-R_1"/>
    <property type="match status" value="1"/>
</dbReference>
<gene>
    <name evidence="4" type="primary">g10824</name>
    <name evidence="4" type="ORF">VP750_LOCUS9707</name>
</gene>
<evidence type="ECO:0000256" key="2">
    <source>
        <dbReference type="SAM" id="MobiDB-lite"/>
    </source>
</evidence>
<feature type="domain" description="NFACT RNA-binding" evidence="3">
    <location>
        <begin position="1"/>
        <end position="115"/>
    </location>
</feature>
<dbReference type="InterPro" id="IPR039730">
    <property type="entry name" value="Jlp2/Ccd25"/>
</dbReference>
<protein>
    <submittedName>
        <fullName evidence="4">G10824 protein</fullName>
    </submittedName>
</protein>
<sequence length="219" mass="25293">MVFYFQPKGYDPATKDYTIYMGRDKHENEELLKHALPLDVWFHVDDLSSAHVYLRLPKGQDLKDIPAETLEDCCQLVKANSIQGNKVDNLSIVYTLVSNLKKTASMEVGQVGFRDYKAVLKTKVEERVNAIVNRLNGTKRDVPHPDLAGEREAYEKEVRQAKKAEVQAQKKAEKSAREAAEREKDLRSYKHIMQEEAMVSSKDIAEKYKDFKEYEDDFM</sequence>
<reference evidence="4 5" key="1">
    <citation type="submission" date="2024-06" db="EMBL/GenBank/DDBJ databases">
        <authorList>
            <person name="Kraege A."/>
            <person name="Thomma B."/>
        </authorList>
    </citation>
    <scope>NUCLEOTIDE SEQUENCE [LARGE SCALE GENOMIC DNA]</scope>
</reference>
<feature type="region of interest" description="Disordered" evidence="2">
    <location>
        <begin position="164"/>
        <end position="187"/>
    </location>
</feature>
<accession>A0ABP1GAK7</accession>
<dbReference type="PANTHER" id="PTHR13049:SF2">
    <property type="entry name" value="COILED-COIL DOMAIN-CONTAINING PROTEIN 25"/>
    <property type="match status" value="1"/>
</dbReference>
<comment type="caution">
    <text evidence="4">The sequence shown here is derived from an EMBL/GenBank/DDBJ whole genome shotgun (WGS) entry which is preliminary data.</text>
</comment>
<dbReference type="EMBL" id="CAXHTA020000017">
    <property type="protein sequence ID" value="CAL5227801.1"/>
    <property type="molecule type" value="Genomic_DNA"/>
</dbReference>
<dbReference type="Proteomes" id="UP001497392">
    <property type="component" value="Unassembled WGS sequence"/>
</dbReference>
<name>A0ABP1GAK7_9CHLO</name>
<organism evidence="4 5">
    <name type="scientific">Coccomyxa viridis</name>
    <dbReference type="NCBI Taxonomy" id="1274662"/>
    <lineage>
        <taxon>Eukaryota</taxon>
        <taxon>Viridiplantae</taxon>
        <taxon>Chlorophyta</taxon>
        <taxon>core chlorophytes</taxon>
        <taxon>Trebouxiophyceae</taxon>
        <taxon>Trebouxiophyceae incertae sedis</taxon>
        <taxon>Coccomyxaceae</taxon>
        <taxon>Coccomyxa</taxon>
    </lineage>
</organism>
<dbReference type="PANTHER" id="PTHR13049">
    <property type="entry name" value="DUF814-RELATED"/>
    <property type="match status" value="1"/>
</dbReference>
<comment type="similarity">
    <text evidence="1">Belongs to the CCDC25 family.</text>
</comment>
<evidence type="ECO:0000256" key="1">
    <source>
        <dbReference type="ARBA" id="ARBA00008998"/>
    </source>
</evidence>
<evidence type="ECO:0000259" key="3">
    <source>
        <dbReference type="Pfam" id="PF05670"/>
    </source>
</evidence>